<evidence type="ECO:0000256" key="6">
    <source>
        <dbReference type="ARBA" id="ARBA00023244"/>
    </source>
</evidence>
<protein>
    <recommendedName>
        <fullName evidence="8">Porphobilinogen deaminase</fullName>
        <shortName evidence="8">PBG</shortName>
        <ecNumber evidence="8">2.5.1.61</ecNumber>
    </recommendedName>
    <alternativeName>
        <fullName evidence="8">Hydroxymethylbilane synthase</fullName>
        <shortName evidence="8">HMBS</shortName>
    </alternativeName>
    <alternativeName>
        <fullName evidence="8">Pre-uroporphyrinogen synthase</fullName>
    </alternativeName>
</protein>
<dbReference type="GO" id="GO:0004418">
    <property type="term" value="F:hydroxymethylbilane synthase activity"/>
    <property type="evidence" value="ECO:0007669"/>
    <property type="project" value="UniProtKB-UniRule"/>
</dbReference>
<dbReference type="InterPro" id="IPR022418">
    <property type="entry name" value="Porphobilinogen_deaminase_C"/>
</dbReference>
<comment type="pathway">
    <text evidence="2">Porphyrin-containing compound metabolism; protoporphyrin-IX biosynthesis; coproporphyrinogen-III from 5-aminolevulinate: step 2/4.</text>
</comment>
<name>A0A1B2AFV2_9SPHN</name>
<dbReference type="Gene3D" id="3.40.190.10">
    <property type="entry name" value="Periplasmic binding protein-like II"/>
    <property type="match status" value="2"/>
</dbReference>
<feature type="domain" description="Porphobilinogen deaminase C-terminal" evidence="10">
    <location>
        <begin position="243"/>
        <end position="294"/>
    </location>
</feature>
<reference evidence="11 12" key="1">
    <citation type="submission" date="2016-07" db="EMBL/GenBank/DDBJ databases">
        <title>Complete genome sequence of Altererythrobacter dongtanensis KCTC 22672, a type strain with esterase isolated from tidal flat.</title>
        <authorList>
            <person name="Cheng H."/>
            <person name="Wu Y.-H."/>
            <person name="Zhou P."/>
            <person name="Huo Y.-Y."/>
            <person name="Wang C.-S."/>
            <person name="Xu X.-W."/>
        </authorList>
    </citation>
    <scope>NUCLEOTIDE SEQUENCE [LARGE SCALE GENOMIC DNA]</scope>
    <source>
        <strain evidence="11 12">KCTC 22672</strain>
    </source>
</reference>
<comment type="miscellaneous">
    <text evidence="8">The porphobilinogen subunits are added to the dipyrromethane group.</text>
</comment>
<evidence type="ECO:0000313" key="11">
    <source>
        <dbReference type="EMBL" id="ANY20978.1"/>
    </source>
</evidence>
<dbReference type="HAMAP" id="MF_00260">
    <property type="entry name" value="Porphobil_deam"/>
    <property type="match status" value="1"/>
</dbReference>
<dbReference type="InterPro" id="IPR022419">
    <property type="entry name" value="Porphobilin_deaminase_cofac_BS"/>
</dbReference>
<dbReference type="PATRIC" id="fig|692370.5.peg.2493"/>
<dbReference type="GO" id="GO:0005737">
    <property type="term" value="C:cytoplasm"/>
    <property type="evidence" value="ECO:0007669"/>
    <property type="project" value="UniProtKB-UniRule"/>
</dbReference>
<comment type="catalytic activity">
    <reaction evidence="7 8">
        <text>4 porphobilinogen + H2O = hydroxymethylbilane + 4 NH4(+)</text>
        <dbReference type="Rhea" id="RHEA:13185"/>
        <dbReference type="ChEBI" id="CHEBI:15377"/>
        <dbReference type="ChEBI" id="CHEBI:28938"/>
        <dbReference type="ChEBI" id="CHEBI:57845"/>
        <dbReference type="ChEBI" id="CHEBI:58126"/>
        <dbReference type="EC" id="2.5.1.61"/>
    </reaction>
</comment>
<dbReference type="FunFam" id="3.40.190.10:FF:000005">
    <property type="entry name" value="Porphobilinogen deaminase"/>
    <property type="match status" value="1"/>
</dbReference>
<comment type="function">
    <text evidence="1 8">Tetrapolymerization of the monopyrrole PBG into the hydroxymethylbilane pre-uroporphyrinogen in several discrete steps.</text>
</comment>
<dbReference type="Proteomes" id="UP000092932">
    <property type="component" value="Chromosome"/>
</dbReference>
<evidence type="ECO:0000256" key="8">
    <source>
        <dbReference type="HAMAP-Rule" id="MF_00260"/>
    </source>
</evidence>
<evidence type="ECO:0000256" key="2">
    <source>
        <dbReference type="ARBA" id="ARBA00004735"/>
    </source>
</evidence>
<evidence type="ECO:0000256" key="3">
    <source>
        <dbReference type="ARBA" id="ARBA00005638"/>
    </source>
</evidence>
<dbReference type="Gene3D" id="3.30.160.40">
    <property type="entry name" value="Porphobilinogen deaminase, C-terminal domain"/>
    <property type="match status" value="1"/>
</dbReference>
<dbReference type="AlphaFoldDB" id="A0A1B2AFV2"/>
<evidence type="ECO:0000256" key="1">
    <source>
        <dbReference type="ARBA" id="ARBA00002869"/>
    </source>
</evidence>
<dbReference type="PROSITE" id="PS00533">
    <property type="entry name" value="PORPHOBILINOGEN_DEAM"/>
    <property type="match status" value="1"/>
</dbReference>
<evidence type="ECO:0000259" key="9">
    <source>
        <dbReference type="Pfam" id="PF01379"/>
    </source>
</evidence>
<keyword evidence="6 8" id="KW-0627">Porphyrin biosynthesis</keyword>
<organism evidence="11 12">
    <name type="scientific">Tsuneonella dongtanensis</name>
    <dbReference type="NCBI Taxonomy" id="692370"/>
    <lineage>
        <taxon>Bacteria</taxon>
        <taxon>Pseudomonadati</taxon>
        <taxon>Pseudomonadota</taxon>
        <taxon>Alphaproteobacteria</taxon>
        <taxon>Sphingomonadales</taxon>
        <taxon>Erythrobacteraceae</taxon>
        <taxon>Tsuneonella</taxon>
    </lineage>
</organism>
<dbReference type="UniPathway" id="UPA00251">
    <property type="reaction ID" value="UER00319"/>
</dbReference>
<dbReference type="PIRSF" id="PIRSF001438">
    <property type="entry name" value="4pyrrol_synth_OHMeBilane_synth"/>
    <property type="match status" value="1"/>
</dbReference>
<evidence type="ECO:0000256" key="4">
    <source>
        <dbReference type="ARBA" id="ARBA00011245"/>
    </source>
</evidence>
<dbReference type="PANTHER" id="PTHR11557:SF0">
    <property type="entry name" value="PORPHOBILINOGEN DEAMINASE"/>
    <property type="match status" value="1"/>
</dbReference>
<dbReference type="STRING" id="692370.A6F68_02482"/>
<evidence type="ECO:0000259" key="10">
    <source>
        <dbReference type="Pfam" id="PF03900"/>
    </source>
</evidence>
<comment type="subunit">
    <text evidence="4 8">Monomer.</text>
</comment>
<evidence type="ECO:0000313" key="12">
    <source>
        <dbReference type="Proteomes" id="UP000092932"/>
    </source>
</evidence>
<comment type="similarity">
    <text evidence="3 8">Belongs to the HMBS family.</text>
</comment>
<comment type="cofactor">
    <cofactor evidence="8">
        <name>dipyrromethane</name>
        <dbReference type="ChEBI" id="CHEBI:60342"/>
    </cofactor>
    <text evidence="8">Binds 1 dipyrromethane group covalently.</text>
</comment>
<dbReference type="InterPro" id="IPR022417">
    <property type="entry name" value="Porphobilin_deaminase_N"/>
</dbReference>
<dbReference type="PANTHER" id="PTHR11557">
    <property type="entry name" value="PORPHOBILINOGEN DEAMINASE"/>
    <property type="match status" value="1"/>
</dbReference>
<dbReference type="NCBIfam" id="TIGR00212">
    <property type="entry name" value="hemC"/>
    <property type="match status" value="1"/>
</dbReference>
<evidence type="ECO:0000256" key="5">
    <source>
        <dbReference type="ARBA" id="ARBA00022679"/>
    </source>
</evidence>
<gene>
    <name evidence="8 11" type="primary">hemC</name>
    <name evidence="11" type="ORF">A6F68_02482</name>
</gene>
<dbReference type="EC" id="2.5.1.61" evidence="8"/>
<dbReference type="InterPro" id="IPR000860">
    <property type="entry name" value="HemC"/>
</dbReference>
<dbReference type="Pfam" id="PF01379">
    <property type="entry name" value="Porphobil_deam"/>
    <property type="match status" value="1"/>
</dbReference>
<dbReference type="SUPFAM" id="SSF54782">
    <property type="entry name" value="Porphobilinogen deaminase (hydroxymethylbilane synthase), C-terminal domain"/>
    <property type="match status" value="1"/>
</dbReference>
<dbReference type="SUPFAM" id="SSF53850">
    <property type="entry name" value="Periplasmic binding protein-like II"/>
    <property type="match status" value="1"/>
</dbReference>
<feature type="domain" description="Porphobilinogen deaminase N-terminal" evidence="9">
    <location>
        <begin position="23"/>
        <end position="229"/>
    </location>
</feature>
<evidence type="ECO:0000256" key="7">
    <source>
        <dbReference type="ARBA" id="ARBA00048169"/>
    </source>
</evidence>
<feature type="modified residue" description="S-(dipyrrolylmethanemethyl)cysteine" evidence="8">
    <location>
        <position position="258"/>
    </location>
</feature>
<dbReference type="KEGG" id="ado:A6F68_02482"/>
<dbReference type="PRINTS" id="PR00151">
    <property type="entry name" value="PORPHBDMNASE"/>
</dbReference>
<dbReference type="InterPro" id="IPR036803">
    <property type="entry name" value="Porphobilinogen_deaminase_C_sf"/>
</dbReference>
<proteinExistence type="inferred from homology"/>
<dbReference type="EMBL" id="CP016591">
    <property type="protein sequence ID" value="ANY20978.1"/>
    <property type="molecule type" value="Genomic_DNA"/>
</dbReference>
<dbReference type="GO" id="GO:0006782">
    <property type="term" value="P:protoporphyrinogen IX biosynthetic process"/>
    <property type="evidence" value="ECO:0007669"/>
    <property type="project" value="UniProtKB-UniRule"/>
</dbReference>
<accession>A0A1B2AFV2</accession>
<dbReference type="Pfam" id="PF03900">
    <property type="entry name" value="Porphobil_deamC"/>
    <property type="match status" value="1"/>
</dbReference>
<keyword evidence="12" id="KW-1185">Reference proteome</keyword>
<sequence length="325" mass="34351">MPLPLRLLLGYGKRRPMTATPKLRLGTRRSPLAMAQAEEARSRLCAAHGWDESAVELVPVVASGDRIQDRPLAEIGGKALWTKELDEWLDEGRIDGAVHSLKDVETVRPSFLAIAAILPRADVRDVLVGAASIRAIPEGARVGTSAPRRAAQMLYRRPDVTIVPIRGNVATRISKLAAGEADVTLLAAAGLERLGETGVGTPLETDEWLPAPSQGAIAIECRAYDPQTRDLLSAIDHGPSRAAVEAERALLAALGGNCHSPVAVLTERRGETIALTAALYSADGAERVDGTVTVSPGDREGPTRLAADLLARATAGITVLFAGDR</sequence>
<keyword evidence="5 8" id="KW-0808">Transferase</keyword>